<evidence type="ECO:0000313" key="14">
    <source>
        <dbReference type="EMBL" id="KIC96160.1"/>
    </source>
</evidence>
<evidence type="ECO:0000256" key="10">
    <source>
        <dbReference type="PROSITE-ProRule" id="PRU01360"/>
    </source>
</evidence>
<evidence type="ECO:0000256" key="6">
    <source>
        <dbReference type="ARBA" id="ARBA00023077"/>
    </source>
</evidence>
<dbReference type="InterPro" id="IPR012910">
    <property type="entry name" value="Plug_dom"/>
</dbReference>
<dbReference type="Pfam" id="PF13715">
    <property type="entry name" value="CarbopepD_reg_2"/>
    <property type="match status" value="1"/>
</dbReference>
<keyword evidence="4 10" id="KW-0812">Transmembrane</keyword>
<dbReference type="GO" id="GO:0044718">
    <property type="term" value="P:siderophore transmembrane transport"/>
    <property type="evidence" value="ECO:0007669"/>
    <property type="project" value="TreeGrafter"/>
</dbReference>
<dbReference type="PANTHER" id="PTHR30069:SF29">
    <property type="entry name" value="HEMOGLOBIN AND HEMOGLOBIN-HAPTOGLOBIN-BINDING PROTEIN 1-RELATED"/>
    <property type="match status" value="1"/>
</dbReference>
<dbReference type="PROSITE" id="PS52016">
    <property type="entry name" value="TONB_DEPENDENT_REC_3"/>
    <property type="match status" value="1"/>
</dbReference>
<dbReference type="Gene3D" id="2.40.170.20">
    <property type="entry name" value="TonB-dependent receptor, beta-barrel domain"/>
    <property type="match status" value="1"/>
</dbReference>
<organism evidence="14 15">
    <name type="scientific">Flavihumibacter solisilvae</name>
    <dbReference type="NCBI Taxonomy" id="1349421"/>
    <lineage>
        <taxon>Bacteria</taxon>
        <taxon>Pseudomonadati</taxon>
        <taxon>Bacteroidota</taxon>
        <taxon>Chitinophagia</taxon>
        <taxon>Chitinophagales</taxon>
        <taxon>Chitinophagaceae</taxon>
        <taxon>Flavihumibacter</taxon>
    </lineage>
</organism>
<dbReference type="EMBL" id="JSVC01000002">
    <property type="protein sequence ID" value="KIC96160.1"/>
    <property type="molecule type" value="Genomic_DNA"/>
</dbReference>
<dbReference type="InterPro" id="IPR036942">
    <property type="entry name" value="Beta-barrel_TonB_sf"/>
</dbReference>
<dbReference type="GO" id="GO:0015344">
    <property type="term" value="F:siderophore uptake transmembrane transporter activity"/>
    <property type="evidence" value="ECO:0007669"/>
    <property type="project" value="TreeGrafter"/>
</dbReference>
<dbReference type="InterPro" id="IPR023996">
    <property type="entry name" value="TonB-dep_OMP_SusC/RagA"/>
</dbReference>
<feature type="domain" description="TonB-dependent receptor plug" evidence="13">
    <location>
        <begin position="131"/>
        <end position="234"/>
    </location>
</feature>
<keyword evidence="8" id="KW-0675">Receptor</keyword>
<evidence type="ECO:0000256" key="9">
    <source>
        <dbReference type="ARBA" id="ARBA00023237"/>
    </source>
</evidence>
<dbReference type="GO" id="GO:0009279">
    <property type="term" value="C:cell outer membrane"/>
    <property type="evidence" value="ECO:0007669"/>
    <property type="project" value="UniProtKB-SubCell"/>
</dbReference>
<comment type="caution">
    <text evidence="14">The sequence shown here is derived from an EMBL/GenBank/DDBJ whole genome shotgun (WGS) entry which is preliminary data.</text>
</comment>
<dbReference type="Proteomes" id="UP000031408">
    <property type="component" value="Unassembled WGS sequence"/>
</dbReference>
<dbReference type="Gene3D" id="2.60.40.1120">
    <property type="entry name" value="Carboxypeptidase-like, regulatory domain"/>
    <property type="match status" value="1"/>
</dbReference>
<keyword evidence="6 11" id="KW-0798">TonB box</keyword>
<dbReference type="InterPro" id="IPR000531">
    <property type="entry name" value="Beta-barrel_TonB"/>
</dbReference>
<keyword evidence="7 10" id="KW-0472">Membrane</keyword>
<dbReference type="InterPro" id="IPR023997">
    <property type="entry name" value="TonB-dep_OMP_SusC/RagA_CS"/>
</dbReference>
<dbReference type="Pfam" id="PF00593">
    <property type="entry name" value="TonB_dep_Rec_b-barrel"/>
    <property type="match status" value="1"/>
</dbReference>
<evidence type="ECO:0000259" key="12">
    <source>
        <dbReference type="Pfam" id="PF00593"/>
    </source>
</evidence>
<dbReference type="STRING" id="1349421.OI18_02010"/>
<dbReference type="AlphaFoldDB" id="A0A0C1IPL4"/>
<protein>
    <submittedName>
        <fullName evidence="14">Membrane protein</fullName>
    </submittedName>
</protein>
<keyword evidence="9 10" id="KW-0998">Cell outer membrane</keyword>
<keyword evidence="2 10" id="KW-0813">Transport</keyword>
<dbReference type="InterPro" id="IPR008969">
    <property type="entry name" value="CarboxyPept-like_regulatory"/>
</dbReference>
<feature type="domain" description="TonB-dependent receptor-like beta-barrel" evidence="12">
    <location>
        <begin position="402"/>
        <end position="980"/>
    </location>
</feature>
<comment type="similarity">
    <text evidence="10 11">Belongs to the TonB-dependent receptor family.</text>
</comment>
<sequence length="1026" mass="113552">MFTPLRIDYELAGKNVLLKVHAGDRLVNISTAVFHAADVEIQGQVLDEQKNPIAGATVLLKGTNSITTTNSDGRFVLHVPEAKGTLIISFVGYRSQEVAITSSNMIVNLAQGDNNLGEVVVVGYGTQRRVSVTGAVDQVRSASLEGRPSVNLTQSLQGLSPNLIIQQTNSEPGAGININIRGVSTLGNNGPLVVIDGIAGGDMNLLNPADIDNISVLKDAGSAAIYGSRSANGVILITTKKGKKNARPIVTYNGMAGIQQPKIWYKPVESFENAILRNQSNVNAGLPPIYTPDQIQAYKDSGSEPWFLDEILQPAMQQQHNLSVSGGNDKTTYLISGAFVNQGSNLVGPSYGLTRYNLRLNLTTEVGRLKLTGTMAYARNQIKDHSSSTSTLIVDAGRVPTYYKLKDEQGRYLTNDVLAEYNPLGILEKGGSRRYNDDNLFTNVTGELMLIKGLKLKGSIGGTIANNHMFEHRRQVDYFPKGSYGLDRNANDRNYKDLFLNTQVMLDYAKSLGNHNITALVGFANESFSSTTTEVRKKYVDNDLGTPTTGTIIDPGTYNSVNGSNETSLNSVFGRAGYNFNDKYFAEFNFRFDGSSKFAKDLRWGFFPSVSAGWRLTEEAFMENYLSRIGSLKLRASYGILGNQNVGNYQYQTTYSNYNNAYGFNNQPVSGTSFTFANPDLQWERAATFNAGVDATFLRNNLLVSFDYFNKLTSDILIRPAVPGLYGGTVADFNAGKVRNTGWEVNASYRIPGKRFNHTVGFNIADTKNEVIYFEGKEQRTGADEMEVILREGLPYNAYIGYRTDGYFQNLDDILNGPTPTGIQVSPGDIRYVDRNKDNIIDDQDKFVLGHPFPRYTFGFNYGLTWKNLDFSLFIQGVGKRDMFLRGELVEPFHFNYSQVMYQHQLDYWTPVNPDARYPRLAPAGSASNTNNYRRGSDLYLFNAAYARLKNIQLGYSLPQHWISKASLQKARIYFVGQNLLTVSGVSFVDPELSEFNNSMKNNGANSGRAYPTPVYFGFGLDITFK</sequence>
<evidence type="ECO:0000256" key="11">
    <source>
        <dbReference type="RuleBase" id="RU003357"/>
    </source>
</evidence>
<dbReference type="SUPFAM" id="SSF56935">
    <property type="entry name" value="Porins"/>
    <property type="match status" value="1"/>
</dbReference>
<dbReference type="Gene3D" id="2.170.130.10">
    <property type="entry name" value="TonB-dependent receptor, plug domain"/>
    <property type="match status" value="1"/>
</dbReference>
<evidence type="ECO:0000256" key="4">
    <source>
        <dbReference type="ARBA" id="ARBA00022692"/>
    </source>
</evidence>
<gene>
    <name evidence="14" type="ORF">OI18_02010</name>
</gene>
<dbReference type="Pfam" id="PF07715">
    <property type="entry name" value="Plug"/>
    <property type="match status" value="1"/>
</dbReference>
<dbReference type="PANTHER" id="PTHR30069">
    <property type="entry name" value="TONB-DEPENDENT OUTER MEMBRANE RECEPTOR"/>
    <property type="match status" value="1"/>
</dbReference>
<evidence type="ECO:0000256" key="5">
    <source>
        <dbReference type="ARBA" id="ARBA00022729"/>
    </source>
</evidence>
<evidence type="ECO:0000313" key="15">
    <source>
        <dbReference type="Proteomes" id="UP000031408"/>
    </source>
</evidence>
<dbReference type="SUPFAM" id="SSF49464">
    <property type="entry name" value="Carboxypeptidase regulatory domain-like"/>
    <property type="match status" value="1"/>
</dbReference>
<evidence type="ECO:0000256" key="8">
    <source>
        <dbReference type="ARBA" id="ARBA00023170"/>
    </source>
</evidence>
<dbReference type="NCBIfam" id="TIGR04057">
    <property type="entry name" value="SusC_RagA_signa"/>
    <property type="match status" value="1"/>
</dbReference>
<proteinExistence type="inferred from homology"/>
<keyword evidence="5" id="KW-0732">Signal</keyword>
<accession>A0A0C1IPL4</accession>
<evidence type="ECO:0000256" key="7">
    <source>
        <dbReference type="ARBA" id="ARBA00023136"/>
    </source>
</evidence>
<dbReference type="NCBIfam" id="TIGR04056">
    <property type="entry name" value="OMP_RagA_SusC"/>
    <property type="match status" value="1"/>
</dbReference>
<name>A0A0C1IPL4_9BACT</name>
<evidence type="ECO:0000256" key="1">
    <source>
        <dbReference type="ARBA" id="ARBA00004571"/>
    </source>
</evidence>
<evidence type="ECO:0000256" key="3">
    <source>
        <dbReference type="ARBA" id="ARBA00022452"/>
    </source>
</evidence>
<comment type="subcellular location">
    <subcellularLocation>
        <location evidence="1 10">Cell outer membrane</location>
        <topology evidence="1 10">Multi-pass membrane protein</topology>
    </subcellularLocation>
</comment>
<reference evidence="14 15" key="1">
    <citation type="submission" date="2014-11" db="EMBL/GenBank/DDBJ databases">
        <title>Genome sequence of Flavihumibacter solisilvae 3-3.</title>
        <authorList>
            <person name="Zhou G."/>
            <person name="Li M."/>
            <person name="Wang G."/>
        </authorList>
    </citation>
    <scope>NUCLEOTIDE SEQUENCE [LARGE SCALE GENOMIC DNA]</scope>
    <source>
        <strain evidence="14 15">3-3</strain>
    </source>
</reference>
<dbReference type="InterPro" id="IPR039426">
    <property type="entry name" value="TonB-dep_rcpt-like"/>
</dbReference>
<dbReference type="InterPro" id="IPR037066">
    <property type="entry name" value="Plug_dom_sf"/>
</dbReference>
<keyword evidence="3 10" id="KW-1134">Transmembrane beta strand</keyword>
<evidence type="ECO:0000259" key="13">
    <source>
        <dbReference type="Pfam" id="PF07715"/>
    </source>
</evidence>
<evidence type="ECO:0000256" key="2">
    <source>
        <dbReference type="ARBA" id="ARBA00022448"/>
    </source>
</evidence>
<keyword evidence="15" id="KW-1185">Reference proteome</keyword>